<proteinExistence type="predicted"/>
<protein>
    <submittedName>
        <fullName evidence="2">Uncharacterized protein</fullName>
    </submittedName>
</protein>
<dbReference type="Proteomes" id="UP000220635">
    <property type="component" value="Unassembled WGS sequence"/>
</dbReference>
<dbReference type="RefSeq" id="WP_098222321.1">
    <property type="nucleotide sequence ID" value="NZ_CP137768.1"/>
</dbReference>
<keyword evidence="1" id="KW-0472">Membrane</keyword>
<dbReference type="AlphaFoldDB" id="A0A2A8PNB9"/>
<keyword evidence="1" id="KW-0812">Transmembrane</keyword>
<reference evidence="2 3" key="1">
    <citation type="submission" date="2017-09" db="EMBL/GenBank/DDBJ databases">
        <title>Large-scale bioinformatics analysis of Bacillus genomes uncovers conserved roles of natural products in bacterial physiology.</title>
        <authorList>
            <consortium name="Agbiome Team Llc"/>
            <person name="Bleich R.M."/>
            <person name="Grubbs K.J."/>
            <person name="Santa Maria K.C."/>
            <person name="Allen S.E."/>
            <person name="Farag S."/>
            <person name="Shank E.A."/>
            <person name="Bowers A."/>
        </authorList>
    </citation>
    <scope>NUCLEOTIDE SEQUENCE [LARGE SCALE GENOMIC DNA]</scope>
    <source>
        <strain evidence="2 3">AFS010695</strain>
    </source>
</reference>
<accession>A0A2A8PNB9</accession>
<keyword evidence="1" id="KW-1133">Transmembrane helix</keyword>
<organism evidence="2 3">
    <name type="scientific">Bacillus cereus</name>
    <dbReference type="NCBI Taxonomy" id="1396"/>
    <lineage>
        <taxon>Bacteria</taxon>
        <taxon>Bacillati</taxon>
        <taxon>Bacillota</taxon>
        <taxon>Bacilli</taxon>
        <taxon>Bacillales</taxon>
        <taxon>Bacillaceae</taxon>
        <taxon>Bacillus</taxon>
        <taxon>Bacillus cereus group</taxon>
    </lineage>
</organism>
<feature type="transmembrane region" description="Helical" evidence="1">
    <location>
        <begin position="51"/>
        <end position="71"/>
    </location>
</feature>
<gene>
    <name evidence="2" type="ORF">CN425_27650</name>
</gene>
<evidence type="ECO:0000256" key="1">
    <source>
        <dbReference type="SAM" id="Phobius"/>
    </source>
</evidence>
<comment type="caution">
    <text evidence="2">The sequence shown here is derived from an EMBL/GenBank/DDBJ whole genome shotgun (WGS) entry which is preliminary data.</text>
</comment>
<sequence>MNEVTNLEERINDLWASIFGVSVCLWFPSFYDFFNATFHAKQLLTGLAGDIFVLTYMLVMIFIWGILMFKVTKLIRKKIKL</sequence>
<name>A0A2A8PNB9_BACCE</name>
<evidence type="ECO:0000313" key="3">
    <source>
        <dbReference type="Proteomes" id="UP000220635"/>
    </source>
</evidence>
<dbReference type="EMBL" id="NTWE01000153">
    <property type="protein sequence ID" value="PEV91980.1"/>
    <property type="molecule type" value="Genomic_DNA"/>
</dbReference>
<feature type="transmembrane region" description="Helical" evidence="1">
    <location>
        <begin position="12"/>
        <end position="31"/>
    </location>
</feature>
<evidence type="ECO:0000313" key="2">
    <source>
        <dbReference type="EMBL" id="PEV91980.1"/>
    </source>
</evidence>